<evidence type="ECO:0000256" key="1">
    <source>
        <dbReference type="SAM" id="MobiDB-lite"/>
    </source>
</evidence>
<evidence type="ECO:0000313" key="2">
    <source>
        <dbReference type="EMBL" id="CAA9454390.1"/>
    </source>
</evidence>
<feature type="non-terminal residue" evidence="2">
    <location>
        <position position="86"/>
    </location>
</feature>
<protein>
    <submittedName>
        <fullName evidence="2">Uncharacterized protein</fullName>
    </submittedName>
</protein>
<gene>
    <name evidence="2" type="ORF">AVDCRST_MAG37-2753</name>
</gene>
<name>A0A6J4R1H2_9ACTN</name>
<proteinExistence type="predicted"/>
<organism evidence="2">
    <name type="scientific">uncultured Rubrobacteraceae bacterium</name>
    <dbReference type="NCBI Taxonomy" id="349277"/>
    <lineage>
        <taxon>Bacteria</taxon>
        <taxon>Bacillati</taxon>
        <taxon>Actinomycetota</taxon>
        <taxon>Rubrobacteria</taxon>
        <taxon>Rubrobacterales</taxon>
        <taxon>Rubrobacteraceae</taxon>
        <taxon>environmental samples</taxon>
    </lineage>
</organism>
<reference evidence="2" key="1">
    <citation type="submission" date="2020-02" db="EMBL/GenBank/DDBJ databases">
        <authorList>
            <person name="Meier V. D."/>
        </authorList>
    </citation>
    <scope>NUCLEOTIDE SEQUENCE</scope>
    <source>
        <strain evidence="2">AVDCRST_MAG37</strain>
    </source>
</reference>
<sequence length="86" mass="9798">ATRPPLPRAGFSLAPAVEGVAGQRRGGRRTRLREARRDRDQRPRASRPHKDGFSLSPARLLHPVPLGGRRRRDRADPLRRLRTPRL</sequence>
<feature type="region of interest" description="Disordered" evidence="1">
    <location>
        <begin position="1"/>
        <end position="86"/>
    </location>
</feature>
<feature type="compositionally biased region" description="Basic and acidic residues" evidence="1">
    <location>
        <begin position="32"/>
        <end position="52"/>
    </location>
</feature>
<accession>A0A6J4R1H2</accession>
<dbReference type="EMBL" id="CADCVD010000137">
    <property type="protein sequence ID" value="CAA9454390.1"/>
    <property type="molecule type" value="Genomic_DNA"/>
</dbReference>
<dbReference type="AlphaFoldDB" id="A0A6J4R1H2"/>
<feature type="non-terminal residue" evidence="2">
    <location>
        <position position="1"/>
    </location>
</feature>